<evidence type="ECO:0000256" key="3">
    <source>
        <dbReference type="ARBA" id="ARBA00016337"/>
    </source>
</evidence>
<keyword evidence="8" id="KW-0460">Magnesium</keyword>
<dbReference type="Gene3D" id="3.10.520.10">
    <property type="entry name" value="ApbE-like domains"/>
    <property type="match status" value="1"/>
</dbReference>
<keyword evidence="11" id="KW-0732">Signal</keyword>
<feature type="signal peptide" evidence="11">
    <location>
        <begin position="1"/>
        <end position="23"/>
    </location>
</feature>
<keyword evidence="5 12" id="KW-0808">Transferase</keyword>
<evidence type="ECO:0000256" key="1">
    <source>
        <dbReference type="ARBA" id="ARBA00001946"/>
    </source>
</evidence>
<organism evidence="12 13">
    <name type="scientific">Pseudorhodobacter turbinis</name>
    <dbReference type="NCBI Taxonomy" id="2500533"/>
    <lineage>
        <taxon>Bacteria</taxon>
        <taxon>Pseudomonadati</taxon>
        <taxon>Pseudomonadota</taxon>
        <taxon>Alphaproteobacteria</taxon>
        <taxon>Rhodobacterales</taxon>
        <taxon>Paracoccaceae</taxon>
        <taxon>Pseudorhodobacter</taxon>
    </lineage>
</organism>
<dbReference type="GO" id="GO:0016740">
    <property type="term" value="F:transferase activity"/>
    <property type="evidence" value="ECO:0007669"/>
    <property type="project" value="UniProtKB-KW"/>
</dbReference>
<dbReference type="OrthoDB" id="9778595at2"/>
<evidence type="ECO:0000256" key="7">
    <source>
        <dbReference type="ARBA" id="ARBA00022827"/>
    </source>
</evidence>
<dbReference type="InterPro" id="IPR003374">
    <property type="entry name" value="ApbE-like_sf"/>
</dbReference>
<dbReference type="PANTHER" id="PTHR30040:SF2">
    <property type="entry name" value="FAD:PROTEIN FMN TRANSFERASE"/>
    <property type="match status" value="1"/>
</dbReference>
<feature type="chain" id="PRO_5039889896" description="FAD:protein FMN transferase" evidence="11">
    <location>
        <begin position="24"/>
        <end position="290"/>
    </location>
</feature>
<evidence type="ECO:0000256" key="10">
    <source>
        <dbReference type="ARBA" id="ARBA00048540"/>
    </source>
</evidence>
<keyword evidence="6" id="KW-0479">Metal-binding</keyword>
<proteinExistence type="predicted"/>
<evidence type="ECO:0000256" key="5">
    <source>
        <dbReference type="ARBA" id="ARBA00022679"/>
    </source>
</evidence>
<dbReference type="InterPro" id="IPR024932">
    <property type="entry name" value="ApbE"/>
</dbReference>
<comment type="catalytic activity">
    <reaction evidence="10">
        <text>L-threonyl-[protein] + FAD = FMN-L-threonyl-[protein] + AMP + H(+)</text>
        <dbReference type="Rhea" id="RHEA:36847"/>
        <dbReference type="Rhea" id="RHEA-COMP:11060"/>
        <dbReference type="Rhea" id="RHEA-COMP:11061"/>
        <dbReference type="ChEBI" id="CHEBI:15378"/>
        <dbReference type="ChEBI" id="CHEBI:30013"/>
        <dbReference type="ChEBI" id="CHEBI:57692"/>
        <dbReference type="ChEBI" id="CHEBI:74257"/>
        <dbReference type="ChEBI" id="CHEBI:456215"/>
        <dbReference type="EC" id="2.7.1.180"/>
    </reaction>
</comment>
<keyword evidence="4" id="KW-0285">Flavoprotein</keyword>
<dbReference type="PANTHER" id="PTHR30040">
    <property type="entry name" value="THIAMINE BIOSYNTHESIS LIPOPROTEIN APBE"/>
    <property type="match status" value="1"/>
</dbReference>
<evidence type="ECO:0000313" key="13">
    <source>
        <dbReference type="Proteomes" id="UP000298631"/>
    </source>
</evidence>
<keyword evidence="13" id="KW-1185">Reference proteome</keyword>
<evidence type="ECO:0000256" key="9">
    <source>
        <dbReference type="ARBA" id="ARBA00031306"/>
    </source>
</evidence>
<dbReference type="GO" id="GO:0046872">
    <property type="term" value="F:metal ion binding"/>
    <property type="evidence" value="ECO:0007669"/>
    <property type="project" value="UniProtKB-KW"/>
</dbReference>
<evidence type="ECO:0000256" key="4">
    <source>
        <dbReference type="ARBA" id="ARBA00022630"/>
    </source>
</evidence>
<evidence type="ECO:0000256" key="6">
    <source>
        <dbReference type="ARBA" id="ARBA00022723"/>
    </source>
</evidence>
<accession>A0A4P8EHF9</accession>
<dbReference type="EMBL" id="CP039964">
    <property type="protein sequence ID" value="QCO56309.1"/>
    <property type="molecule type" value="Genomic_DNA"/>
</dbReference>
<dbReference type="SUPFAM" id="SSF143631">
    <property type="entry name" value="ApbE-like"/>
    <property type="match status" value="1"/>
</dbReference>
<dbReference type="RefSeq" id="WP_137194092.1">
    <property type="nucleotide sequence ID" value="NZ_CP039964.1"/>
</dbReference>
<protein>
    <recommendedName>
        <fullName evidence="3">FAD:protein FMN transferase</fullName>
        <ecNumber evidence="2">2.7.1.180</ecNumber>
    </recommendedName>
    <alternativeName>
        <fullName evidence="9">Flavin transferase</fullName>
    </alternativeName>
</protein>
<dbReference type="AlphaFoldDB" id="A0A4P8EHF9"/>
<dbReference type="Proteomes" id="UP000298631">
    <property type="component" value="Chromosome"/>
</dbReference>
<evidence type="ECO:0000256" key="8">
    <source>
        <dbReference type="ARBA" id="ARBA00022842"/>
    </source>
</evidence>
<gene>
    <name evidence="12" type="ORF">EOK75_11555</name>
</gene>
<sequence>MMKRRRFLAISAAFAASPTLASAQVQDWHGKGLGAALHLRLVGVPAARAALVWHGVERVIAQIEQAASLHQDSALRRLNRDGKIFYPGPDLAGLMTLSTQVHRATNGAFDPSVQPLWLAQAQGTDTQAAAKHVGWGRVTHSKTEITLPHGMALSFNGIAQGWAADRIAKLLRAEGFRDVLIDMGEVIALGHSQNGTPWRAAITAPDGAELARVDLSNRALATSSPRGTLIGQASPHILHPKLAPLWSTVSVSAPTAALADALSTAFCLMPRPAINTALSRFPQAALERIV</sequence>
<evidence type="ECO:0000256" key="2">
    <source>
        <dbReference type="ARBA" id="ARBA00011955"/>
    </source>
</evidence>
<dbReference type="KEGG" id="pseb:EOK75_11555"/>
<comment type="cofactor">
    <cofactor evidence="1">
        <name>Mg(2+)</name>
        <dbReference type="ChEBI" id="CHEBI:18420"/>
    </cofactor>
</comment>
<name>A0A4P8EHF9_9RHOB</name>
<evidence type="ECO:0000256" key="11">
    <source>
        <dbReference type="SAM" id="SignalP"/>
    </source>
</evidence>
<keyword evidence="7" id="KW-0274">FAD</keyword>
<reference evidence="12 13" key="1">
    <citation type="submission" date="2019-05" db="EMBL/GenBank/DDBJ databases">
        <title>Pseudorhodobacter turbinis sp. nov., isolated from the gut of the Korean turban shell.</title>
        <authorList>
            <person name="Jeong Y.-S."/>
            <person name="Kang W.-R."/>
            <person name="Bae J.-W."/>
        </authorList>
    </citation>
    <scope>NUCLEOTIDE SEQUENCE [LARGE SCALE GENOMIC DNA]</scope>
    <source>
        <strain evidence="12 13">S12M18</strain>
    </source>
</reference>
<dbReference type="Pfam" id="PF02424">
    <property type="entry name" value="ApbE"/>
    <property type="match status" value="1"/>
</dbReference>
<evidence type="ECO:0000313" key="12">
    <source>
        <dbReference type="EMBL" id="QCO56309.1"/>
    </source>
</evidence>
<dbReference type="EC" id="2.7.1.180" evidence="2"/>